<dbReference type="Proteomes" id="UP000069940">
    <property type="component" value="Unassembled WGS sequence"/>
</dbReference>
<sequence length="414" mass="48851">MNNQTYSRFAEDLSGGSSGQQQHSTMTEPDFTQFELPTGIVKREREEGDGYESDSYYDEQGRKVPDTFQDYENSFQSDYDHSEDGDCTGEYCFEESRRRRGRNYTLDDMTPTVRDPLCSSDSDLAYLWPVYVSNFRCVERVKLLKSIRTYFYSKGLHVRWHYRPEGGEFDDLQVTIGIYDILVYFVSQYDASLAVKRCHRDVYRGYTMNVFPGRVPLYFDQKRSVLVWKKNRGVAYSEQFFERNLAKVEPKPKISCTVKFDIVRGAIEFATREDMSRAMAGTKRFKWTPAPDTFQKQRFLEKDLLPEIERHLASNPNALRLDLNDKFAQKLCKDIRRPREHRPFRNSKWERFGKQKQYILQMLQQGRKPVCPYSDARRKDVFYSMVRKVKKRVAKAQAKAAKKEQRSQRYTATS</sequence>
<reference evidence="2" key="2">
    <citation type="submission" date="2025-05" db="UniProtKB">
        <authorList>
            <consortium name="EnsemblMetazoa"/>
        </authorList>
    </citation>
    <scope>IDENTIFICATION</scope>
    <source>
        <strain evidence="2">Foshan</strain>
    </source>
</reference>
<organism evidence="2 3">
    <name type="scientific">Aedes albopictus</name>
    <name type="common">Asian tiger mosquito</name>
    <name type="synonym">Stegomyia albopicta</name>
    <dbReference type="NCBI Taxonomy" id="7160"/>
    <lineage>
        <taxon>Eukaryota</taxon>
        <taxon>Metazoa</taxon>
        <taxon>Ecdysozoa</taxon>
        <taxon>Arthropoda</taxon>
        <taxon>Hexapoda</taxon>
        <taxon>Insecta</taxon>
        <taxon>Pterygota</taxon>
        <taxon>Neoptera</taxon>
        <taxon>Endopterygota</taxon>
        <taxon>Diptera</taxon>
        <taxon>Nematocera</taxon>
        <taxon>Culicoidea</taxon>
        <taxon>Culicidae</taxon>
        <taxon>Culicinae</taxon>
        <taxon>Aedini</taxon>
        <taxon>Aedes</taxon>
        <taxon>Stegomyia</taxon>
    </lineage>
</organism>
<evidence type="ECO:0000313" key="3">
    <source>
        <dbReference type="Proteomes" id="UP000069940"/>
    </source>
</evidence>
<evidence type="ECO:0008006" key="4">
    <source>
        <dbReference type="Google" id="ProtNLM"/>
    </source>
</evidence>
<feature type="region of interest" description="Disordered" evidence="1">
    <location>
        <begin position="1"/>
        <end position="63"/>
    </location>
</feature>
<name>A0ABM1ZB33_AEDAL</name>
<protein>
    <recommendedName>
        <fullName evidence="4">Secreted protein</fullName>
    </recommendedName>
</protein>
<evidence type="ECO:0000256" key="1">
    <source>
        <dbReference type="SAM" id="MobiDB-lite"/>
    </source>
</evidence>
<proteinExistence type="predicted"/>
<feature type="region of interest" description="Disordered" evidence="1">
    <location>
        <begin position="394"/>
        <end position="414"/>
    </location>
</feature>
<dbReference type="EnsemblMetazoa" id="AALFPA23_016780.R24486">
    <property type="protein sequence ID" value="AALFPA23_016780.P24486"/>
    <property type="gene ID" value="AALFPA23_016780"/>
</dbReference>
<accession>A0ABM1ZB33</accession>
<reference evidence="3" key="1">
    <citation type="journal article" date="2015" name="Proc. Natl. Acad. Sci. U.S.A.">
        <title>Genome sequence of the Asian Tiger mosquito, Aedes albopictus, reveals insights into its biology, genetics, and evolution.</title>
        <authorList>
            <person name="Chen X.G."/>
            <person name="Jiang X."/>
            <person name="Gu J."/>
            <person name="Xu M."/>
            <person name="Wu Y."/>
            <person name="Deng Y."/>
            <person name="Zhang C."/>
            <person name="Bonizzoni M."/>
            <person name="Dermauw W."/>
            <person name="Vontas J."/>
            <person name="Armbruster P."/>
            <person name="Huang X."/>
            <person name="Yang Y."/>
            <person name="Zhang H."/>
            <person name="He W."/>
            <person name="Peng H."/>
            <person name="Liu Y."/>
            <person name="Wu K."/>
            <person name="Chen J."/>
            <person name="Lirakis M."/>
            <person name="Topalis P."/>
            <person name="Van Leeuwen T."/>
            <person name="Hall A.B."/>
            <person name="Jiang X."/>
            <person name="Thorpe C."/>
            <person name="Mueller R.L."/>
            <person name="Sun C."/>
            <person name="Waterhouse R.M."/>
            <person name="Yan G."/>
            <person name="Tu Z.J."/>
            <person name="Fang X."/>
            <person name="James A.A."/>
        </authorList>
    </citation>
    <scope>NUCLEOTIDE SEQUENCE [LARGE SCALE GENOMIC DNA]</scope>
    <source>
        <strain evidence="3">Foshan</strain>
    </source>
</reference>
<dbReference type="RefSeq" id="XP_029725308.2">
    <property type="nucleotide sequence ID" value="XM_029869448.2"/>
</dbReference>
<evidence type="ECO:0000313" key="2">
    <source>
        <dbReference type="EnsemblMetazoa" id="AALFPA23_016780.P24486"/>
    </source>
</evidence>
<dbReference type="GeneID" id="115254145"/>
<keyword evidence="3" id="KW-1185">Reference proteome</keyword>